<name>A0ABU8NZ63_9CORY</name>
<gene>
    <name evidence="1" type="ORF">V5S96_08015</name>
</gene>
<dbReference type="RefSeq" id="WP_337890470.1">
    <property type="nucleotide sequence ID" value="NZ_JBAHVI010000007.1"/>
</dbReference>
<accession>A0ABU8NZ63</accession>
<sequence length="113" mass="13131">MKIMPYGSLPLAERNARPGFDFRVTDERWDIVTRSLRRYEEGVRRYFGHKNEKGIWVRDLYIMHGDQGPLGCGEWYVGILRSLEKLHGWRVASLSDRNEEGLGVGEMSIFDLA</sequence>
<evidence type="ECO:0000313" key="2">
    <source>
        <dbReference type="Proteomes" id="UP001359781"/>
    </source>
</evidence>
<evidence type="ECO:0000313" key="1">
    <source>
        <dbReference type="EMBL" id="MEJ4100299.1"/>
    </source>
</evidence>
<proteinExistence type="predicted"/>
<keyword evidence="2" id="KW-1185">Reference proteome</keyword>
<reference evidence="1 2" key="1">
    <citation type="submission" date="2024-02" db="EMBL/GenBank/DDBJ databases">
        <title>Whole genome sequencing and characterization of Corynebacterium isolated from the ocular surface of dry eye disease sufferers.</title>
        <authorList>
            <person name="Naqvi M."/>
        </authorList>
    </citation>
    <scope>NUCLEOTIDE SEQUENCE [LARGE SCALE GENOMIC DNA]</scope>
    <source>
        <strain evidence="1 2">PCRF</strain>
    </source>
</reference>
<dbReference type="EMBL" id="JBAHVJ010000007">
    <property type="protein sequence ID" value="MEJ4100299.1"/>
    <property type="molecule type" value="Genomic_DNA"/>
</dbReference>
<organism evidence="1 2">
    <name type="scientific">Corynebacterium mastitidis</name>
    <dbReference type="NCBI Taxonomy" id="161890"/>
    <lineage>
        <taxon>Bacteria</taxon>
        <taxon>Bacillati</taxon>
        <taxon>Actinomycetota</taxon>
        <taxon>Actinomycetes</taxon>
        <taxon>Mycobacteriales</taxon>
        <taxon>Corynebacteriaceae</taxon>
        <taxon>Corynebacterium</taxon>
    </lineage>
</organism>
<protein>
    <submittedName>
        <fullName evidence="1">Uncharacterized protein</fullName>
    </submittedName>
</protein>
<comment type="caution">
    <text evidence="1">The sequence shown here is derived from an EMBL/GenBank/DDBJ whole genome shotgun (WGS) entry which is preliminary data.</text>
</comment>
<dbReference type="Proteomes" id="UP001359781">
    <property type="component" value="Unassembled WGS sequence"/>
</dbReference>